<comment type="caution">
    <text evidence="1">The sequence shown here is derived from an EMBL/GenBank/DDBJ whole genome shotgun (WGS) entry which is preliminary data.</text>
</comment>
<protein>
    <submittedName>
        <fullName evidence="1">DUF1573 domain-containing protein</fullName>
    </submittedName>
</protein>
<gene>
    <name evidence="1" type="ORF">GAN59_03575</name>
</gene>
<evidence type="ECO:0000313" key="1">
    <source>
        <dbReference type="EMBL" id="KAB4478283.1"/>
    </source>
</evidence>
<dbReference type="SUPFAM" id="SSF52833">
    <property type="entry name" value="Thioredoxin-like"/>
    <property type="match status" value="1"/>
</dbReference>
<name>A0A6I0SCN4_BACT4</name>
<dbReference type="Proteomes" id="UP000488521">
    <property type="component" value="Unassembled WGS sequence"/>
</dbReference>
<dbReference type="Pfam" id="PF07610">
    <property type="entry name" value="DUF1573"/>
    <property type="match status" value="1"/>
</dbReference>
<dbReference type="EMBL" id="WCRS01000002">
    <property type="protein sequence ID" value="KAB4478283.1"/>
    <property type="molecule type" value="Genomic_DNA"/>
</dbReference>
<organism evidence="1 2">
    <name type="scientific">Bacteroides thetaiotaomicron</name>
    <dbReference type="NCBI Taxonomy" id="818"/>
    <lineage>
        <taxon>Bacteria</taxon>
        <taxon>Pseudomonadati</taxon>
        <taxon>Bacteroidota</taxon>
        <taxon>Bacteroidia</taxon>
        <taxon>Bacteroidales</taxon>
        <taxon>Bacteroidaceae</taxon>
        <taxon>Bacteroides</taxon>
    </lineage>
</organism>
<dbReference type="PANTHER" id="PTHR37833">
    <property type="entry name" value="LIPOPROTEIN-RELATED"/>
    <property type="match status" value="1"/>
</dbReference>
<dbReference type="AlphaFoldDB" id="A0A6I0SCN4"/>
<dbReference type="InterPro" id="IPR036249">
    <property type="entry name" value="Thioredoxin-like_sf"/>
</dbReference>
<dbReference type="InterPro" id="IPR013783">
    <property type="entry name" value="Ig-like_fold"/>
</dbReference>
<dbReference type="Gene3D" id="2.60.40.10">
    <property type="entry name" value="Immunoglobulins"/>
    <property type="match status" value="1"/>
</dbReference>
<proteinExistence type="predicted"/>
<dbReference type="InterPro" id="IPR011467">
    <property type="entry name" value="DUF1573"/>
</dbReference>
<sequence length="307" mass="35333">MSLLFYYRLILLIKMRIVCFLLIIVQLLILMCSCKESTSDRITHLVKEWENREIIFPTQTAVTVLGRDTAHNCFMLGNKYSIVTYVDSVGCTSCKLQLRKWLGFIKGLDSLTSSSVPVLFFLHPKDKKEIITILDHEHFNYPVCIDENDSLNILNHFPQEMSFQTFLIDQDHKVIAIGNPVLNPKIRDLYFNFFLGEGNVEVKKVSKTEIIISEQILNMGDFLWKESQTKEIILKNIGSIPLVIDDIITSCGCITVKYDKKPIFSQDTTSIKVIYHAEKPEYFDKNITIYCNAESSPFRLKIKGNAK</sequence>
<evidence type="ECO:0000313" key="2">
    <source>
        <dbReference type="Proteomes" id="UP000488521"/>
    </source>
</evidence>
<dbReference type="PANTHER" id="PTHR37833:SF1">
    <property type="entry name" value="SIGNAL PEPTIDE PROTEIN"/>
    <property type="match status" value="1"/>
</dbReference>
<accession>A0A6I0SCN4</accession>
<reference evidence="1 2" key="1">
    <citation type="journal article" date="2019" name="Nat. Med.">
        <title>A library of human gut bacterial isolates paired with longitudinal multiomics data enables mechanistic microbiome research.</title>
        <authorList>
            <person name="Poyet M."/>
            <person name="Groussin M."/>
            <person name="Gibbons S.M."/>
            <person name="Avila-Pacheco J."/>
            <person name="Jiang X."/>
            <person name="Kearney S.M."/>
            <person name="Perrotta A.R."/>
            <person name="Berdy B."/>
            <person name="Zhao S."/>
            <person name="Lieberman T.D."/>
            <person name="Swanson P.K."/>
            <person name="Smith M."/>
            <person name="Roesemann S."/>
            <person name="Alexander J.E."/>
            <person name="Rich S.A."/>
            <person name="Livny J."/>
            <person name="Vlamakis H."/>
            <person name="Clish C."/>
            <person name="Bullock K."/>
            <person name="Deik A."/>
            <person name="Scott J."/>
            <person name="Pierce K.A."/>
            <person name="Xavier R.J."/>
            <person name="Alm E.J."/>
        </authorList>
    </citation>
    <scope>NUCLEOTIDE SEQUENCE [LARGE SCALE GENOMIC DNA]</scope>
    <source>
        <strain evidence="1 2">BIOML-A156</strain>
    </source>
</reference>